<dbReference type="PANTHER" id="PTHR47331">
    <property type="entry name" value="PHD-TYPE DOMAIN-CONTAINING PROTEIN"/>
    <property type="match status" value="1"/>
</dbReference>
<dbReference type="InterPro" id="IPR005312">
    <property type="entry name" value="DUF1759"/>
</dbReference>
<dbReference type="InterPro" id="IPR008042">
    <property type="entry name" value="Retrotrans_Pao"/>
</dbReference>
<dbReference type="Pfam" id="PF05380">
    <property type="entry name" value="Peptidase_A17"/>
    <property type="match status" value="1"/>
</dbReference>
<dbReference type="CDD" id="cd00303">
    <property type="entry name" value="retropepsin_like"/>
    <property type="match status" value="1"/>
</dbReference>
<accession>A0A8X6SGL7</accession>
<reference evidence="1" key="1">
    <citation type="submission" date="2020-08" db="EMBL/GenBank/DDBJ databases">
        <title>Multicomponent nature underlies the extraordinary mechanical properties of spider dragline silk.</title>
        <authorList>
            <person name="Kono N."/>
            <person name="Nakamura H."/>
            <person name="Mori M."/>
            <person name="Yoshida Y."/>
            <person name="Ohtoshi R."/>
            <person name="Malay A.D."/>
            <person name="Moran D.A.P."/>
            <person name="Tomita M."/>
            <person name="Numata K."/>
            <person name="Arakawa K."/>
        </authorList>
    </citation>
    <scope>NUCLEOTIDE SEQUENCE</scope>
</reference>
<evidence type="ECO:0000313" key="2">
    <source>
        <dbReference type="Proteomes" id="UP000887159"/>
    </source>
</evidence>
<gene>
    <name evidence="1" type="primary">AVEN_255_1</name>
    <name evidence="1" type="ORF">TNCV_1803281</name>
</gene>
<organism evidence="1 2">
    <name type="scientific">Trichonephila clavipes</name>
    <name type="common">Golden silk orbweaver</name>
    <name type="synonym">Nephila clavipes</name>
    <dbReference type="NCBI Taxonomy" id="2585209"/>
    <lineage>
        <taxon>Eukaryota</taxon>
        <taxon>Metazoa</taxon>
        <taxon>Ecdysozoa</taxon>
        <taxon>Arthropoda</taxon>
        <taxon>Chelicerata</taxon>
        <taxon>Arachnida</taxon>
        <taxon>Araneae</taxon>
        <taxon>Araneomorphae</taxon>
        <taxon>Entelegynae</taxon>
        <taxon>Araneoidea</taxon>
        <taxon>Nephilidae</taxon>
        <taxon>Trichonephila</taxon>
    </lineage>
</organism>
<proteinExistence type="predicted"/>
<name>A0A8X6SGL7_TRICX</name>
<dbReference type="EMBL" id="BMAU01021322">
    <property type="protein sequence ID" value="GFY13457.1"/>
    <property type="molecule type" value="Genomic_DNA"/>
</dbReference>
<dbReference type="Gene3D" id="2.40.70.10">
    <property type="entry name" value="Acid Proteases"/>
    <property type="match status" value="1"/>
</dbReference>
<dbReference type="AlphaFoldDB" id="A0A8X6SGL7"/>
<dbReference type="InterPro" id="IPR021109">
    <property type="entry name" value="Peptidase_aspartic_dom_sf"/>
</dbReference>
<evidence type="ECO:0000313" key="1">
    <source>
        <dbReference type="EMBL" id="GFY13457.1"/>
    </source>
</evidence>
<sequence>MNLNALKAQRKGLRTAFSNCLKKIESELAQELCNFETLSVLKIQFNDKFARMDSCQNAISETLLLSDDGEHLFAEDLEDAEIYREKFWELTTKIELKSRQCTVPSDKESRKFKLPKIELKKFNGEAKEYLTFWSQFQKIHEDRGIAAEDNMQYLLQSMEPGSKADRLVLSFPATAANYPKAIDQLKERFGREDLLVQIYVRDLLTLVMKNAATGRAKADLPLLYDELESKLRSLESLGKTQDKYGDFLTPLVESCLPEEVLVAWERSRNHQTESEGSRSLEQLMNFLRQEVKGEEMVLLARTGLTFHQYPRKKDYHATQINKVETTTAAALVNMDNPEMKTKSIPKSESSLSNSSKSKTVFLQTLCVIIRCQGQEKLIRAVIDSGSQSTYVSENVITHLKALPLRSETVIHALFGGSETKPKKHDIFPVEVSNLNKTYTCSFEALSEKMICGYIPKIEDKQVLNELKRKKIKFTDSFRGETEINLSIGADVLGKLLTGNSVELKSGVTVVETKLENCQPQHEEVAQKLKSSFYVDNCVSGVFNTDEQGRFIEHAKLIMLNGCFNLRGFESNVAGKNIDRSSGDTSVLGVIWNLETDTLKCCTDMDTLTCETKITKRLILAIVQKIFDPIGLLTPATLLPKLLIQHLWKMKIAWDSELSPKDVNVFLKWFRDLYVLKDVTLSRCMIINSTSELHVFVDASKEAYAACVFVRSMFKSDVKVTLVRAKARVAPFKAFEYTSFEAYGLLHRF</sequence>
<comment type="caution">
    <text evidence="1">The sequence shown here is derived from an EMBL/GenBank/DDBJ whole genome shotgun (WGS) entry which is preliminary data.</text>
</comment>
<dbReference type="Pfam" id="PF03564">
    <property type="entry name" value="DUF1759"/>
    <property type="match status" value="1"/>
</dbReference>
<evidence type="ECO:0008006" key="3">
    <source>
        <dbReference type="Google" id="ProtNLM"/>
    </source>
</evidence>
<protein>
    <recommendedName>
        <fullName evidence="3">Peptidase aspartic putative domain-containing protein</fullName>
    </recommendedName>
</protein>
<dbReference type="Proteomes" id="UP000887159">
    <property type="component" value="Unassembled WGS sequence"/>
</dbReference>
<keyword evidence="2" id="KW-1185">Reference proteome</keyword>